<keyword evidence="2" id="KW-0645">Protease</keyword>
<dbReference type="SUPFAM" id="SSF52317">
    <property type="entry name" value="Class I glutamine amidotransferase-like"/>
    <property type="match status" value="1"/>
</dbReference>
<dbReference type="KEGG" id="ssua:FPZ54_06130"/>
<feature type="transmembrane region" description="Helical" evidence="1">
    <location>
        <begin position="6"/>
        <end position="24"/>
    </location>
</feature>
<sequence length="606" mass="64973">MTRPETIAVALIALATLTAIARLLRVRRDLHAALLALLTMASAVLLYLTLFLPRLPVGGETLVLATAAAPRTIAIQPGERLVALPEARGVEAAERVPDLATALRRHPQVQRIRIVGRGLTERDRDSDAGVPVAFRPLPTPRGLIRLDPPADIPAGAVFIIGGEASGLSGGTVELLDPAGRRVDRRRITGDGRFRLGGAARTPGLALFTLRLRDARKAIVSDTPVPVRILAERPTRVLMLGAPAPETKYVRRWATDSGIELHSQLDAGGGVRIGDAPVALNAATLGRFDALIIDDRAWQGLGRNAQSVVAGAVANGLGVIIRMTGPATPEMRRSWRTLGLAVEGGGETAPVVLPPLTDDSEMLEARRGPMPERGATDLNTLEDPAPELGRFSVKGGSDLVPAVSDESGAMLVGWHQRGQGRTGLWTVADSFALVLNGQSDRYYQWWSQALSAVARPEATFRPHLPALPRAGDRVPICGLEGHPQVVDPVGAVTPLAIDPATGQRGCAAYWPTRAGEHVVVQRTISGTRRFGFYVLPATALTPMRALEAGEATQRWADRQQRGSVTDLPDRSGPTWPWFLGWLIVSAALWVAERRWRQTGVRYSGNPT</sequence>
<evidence type="ECO:0000313" key="2">
    <source>
        <dbReference type="EMBL" id="QDX25637.1"/>
    </source>
</evidence>
<organism evidence="2 3">
    <name type="scientific">Sphingomonas suaedae</name>
    <dbReference type="NCBI Taxonomy" id="2599297"/>
    <lineage>
        <taxon>Bacteria</taxon>
        <taxon>Pseudomonadati</taxon>
        <taxon>Pseudomonadota</taxon>
        <taxon>Alphaproteobacteria</taxon>
        <taxon>Sphingomonadales</taxon>
        <taxon>Sphingomonadaceae</taxon>
        <taxon>Sphingomonas</taxon>
    </lineage>
</organism>
<feature type="transmembrane region" description="Helical" evidence="1">
    <location>
        <begin position="573"/>
        <end position="590"/>
    </location>
</feature>
<dbReference type="GO" id="GO:0004180">
    <property type="term" value="F:carboxypeptidase activity"/>
    <property type="evidence" value="ECO:0007669"/>
    <property type="project" value="UniProtKB-KW"/>
</dbReference>
<dbReference type="EMBL" id="CP042239">
    <property type="protein sequence ID" value="QDX25637.1"/>
    <property type="molecule type" value="Genomic_DNA"/>
</dbReference>
<dbReference type="AlphaFoldDB" id="A0A518RDU1"/>
<protein>
    <submittedName>
        <fullName evidence="2">Carboxypeptidase regulatory-like domain-containing protein</fullName>
    </submittedName>
</protein>
<evidence type="ECO:0000313" key="3">
    <source>
        <dbReference type="Proteomes" id="UP000318055"/>
    </source>
</evidence>
<proteinExistence type="predicted"/>
<dbReference type="Proteomes" id="UP000318055">
    <property type="component" value="Chromosome"/>
</dbReference>
<accession>A0A518RDU1</accession>
<evidence type="ECO:0000256" key="1">
    <source>
        <dbReference type="SAM" id="Phobius"/>
    </source>
</evidence>
<keyword evidence="2" id="KW-0378">Hydrolase</keyword>
<dbReference type="OrthoDB" id="7199749at2"/>
<keyword evidence="1" id="KW-0472">Membrane</keyword>
<feature type="transmembrane region" description="Helical" evidence="1">
    <location>
        <begin position="31"/>
        <end position="52"/>
    </location>
</feature>
<name>A0A518RDU1_9SPHN</name>
<keyword evidence="1" id="KW-0812">Transmembrane</keyword>
<reference evidence="2 3" key="1">
    <citation type="submission" date="2019-07" db="EMBL/GenBank/DDBJ databases">
        <title>Sphingomonas alkalisoli sp. nov., isolated from rhizosphere soil of Suaedae salsa.</title>
        <authorList>
            <person name="Zhang H."/>
            <person name="Xu L."/>
            <person name="Zhang J.-X."/>
            <person name="Sun J.-Q."/>
        </authorList>
    </citation>
    <scope>NUCLEOTIDE SEQUENCE [LARGE SCALE GENOMIC DNA]</scope>
    <source>
        <strain evidence="2 3">XS-10</strain>
    </source>
</reference>
<keyword evidence="1" id="KW-1133">Transmembrane helix</keyword>
<dbReference type="RefSeq" id="WP_145845758.1">
    <property type="nucleotide sequence ID" value="NZ_CP042239.1"/>
</dbReference>
<dbReference type="InterPro" id="IPR029062">
    <property type="entry name" value="Class_I_gatase-like"/>
</dbReference>
<keyword evidence="3" id="KW-1185">Reference proteome</keyword>
<keyword evidence="2" id="KW-0121">Carboxypeptidase</keyword>
<gene>
    <name evidence="2" type="ORF">FPZ54_06130</name>
</gene>